<feature type="compositionally biased region" description="Low complexity" evidence="1">
    <location>
        <begin position="190"/>
        <end position="202"/>
    </location>
</feature>
<feature type="region of interest" description="Disordered" evidence="1">
    <location>
        <begin position="50"/>
        <end position="80"/>
    </location>
</feature>
<evidence type="ECO:0000256" key="1">
    <source>
        <dbReference type="SAM" id="MobiDB-lite"/>
    </source>
</evidence>
<protein>
    <recommendedName>
        <fullName evidence="2">Protein ENHANCED DISEASE RESISTANCE 2 C-terminal domain-containing protein</fullName>
    </recommendedName>
</protein>
<feature type="domain" description="Protein ENHANCED DISEASE RESISTANCE 2 C-terminal" evidence="2">
    <location>
        <begin position="82"/>
        <end position="134"/>
    </location>
</feature>
<comment type="caution">
    <text evidence="3">The sequence shown here is derived from an EMBL/GenBank/DDBJ whole genome shotgun (WGS) entry which is preliminary data.</text>
</comment>
<sequence length="374" mass="37880">MPTSDRAARSPSSPKYAADESSKPSVDEDLKSPLSSNSFLSASEYHDAQETFSISDGATSPRTSASLDKQQQQQQQQQDPTINIDIHSYQFLARKALGGFLNRLTEVIFENAFVIQGNAPDELPEVVLASARGYRVDFMRNRPLRSYIAQPQHGGRAGVSGAGAAGAAAGGGVASTGGAGAGAAETAEAAAAGGEGTQTATEAGGGKGTAAGGEAAAAGAPGGACMLSVVTGRTHLLGQKSSYFSLRRLKPSRTPPGYSSTASPAAAVQYDRRYMAVGVTRTAPKDWNMLPMKEGGSPSSSPPPPPPRPLAPALLSAAPPEWAGAASCGPSGSGPPGGWKRPGCARPRMSTPRSASISSTITDLNGQGGAGGGR</sequence>
<reference evidence="3 4" key="1">
    <citation type="journal article" date="2017" name="Mol. Biol. Evol.">
        <title>The 4-celled Tetrabaena socialis nuclear genome reveals the essential components for genetic control of cell number at the origin of multicellularity in the volvocine lineage.</title>
        <authorList>
            <person name="Featherston J."/>
            <person name="Arakaki Y."/>
            <person name="Hanschen E.R."/>
            <person name="Ferris P.J."/>
            <person name="Michod R.E."/>
            <person name="Olson B.J.S.C."/>
            <person name="Nozaki H."/>
            <person name="Durand P.M."/>
        </authorList>
    </citation>
    <scope>NUCLEOTIDE SEQUENCE [LARGE SCALE GENOMIC DNA]</scope>
    <source>
        <strain evidence="3 4">NIES-571</strain>
    </source>
</reference>
<accession>A0A2J8AC14</accession>
<feature type="region of interest" description="Disordered" evidence="1">
    <location>
        <begin position="190"/>
        <end position="217"/>
    </location>
</feature>
<name>A0A2J8AC14_9CHLO</name>
<dbReference type="AlphaFoldDB" id="A0A2J8AC14"/>
<feature type="compositionally biased region" description="Low complexity" evidence="1">
    <location>
        <begin position="311"/>
        <end position="330"/>
    </location>
</feature>
<feature type="region of interest" description="Disordered" evidence="1">
    <location>
        <begin position="1"/>
        <end position="34"/>
    </location>
</feature>
<dbReference type="Pfam" id="PF07059">
    <property type="entry name" value="EDR2_C"/>
    <property type="match status" value="1"/>
</dbReference>
<dbReference type="OrthoDB" id="9970435at2759"/>
<feature type="compositionally biased region" description="Basic and acidic residues" evidence="1">
    <location>
        <begin position="17"/>
        <end position="31"/>
    </location>
</feature>
<feature type="compositionally biased region" description="Polar residues" evidence="1">
    <location>
        <begin position="351"/>
        <end position="365"/>
    </location>
</feature>
<evidence type="ECO:0000259" key="2">
    <source>
        <dbReference type="Pfam" id="PF07059"/>
    </source>
</evidence>
<proteinExistence type="predicted"/>
<dbReference type="InterPro" id="IPR009769">
    <property type="entry name" value="EDR2_C"/>
</dbReference>
<organism evidence="3 4">
    <name type="scientific">Tetrabaena socialis</name>
    <dbReference type="NCBI Taxonomy" id="47790"/>
    <lineage>
        <taxon>Eukaryota</taxon>
        <taxon>Viridiplantae</taxon>
        <taxon>Chlorophyta</taxon>
        <taxon>core chlorophytes</taxon>
        <taxon>Chlorophyceae</taxon>
        <taxon>CS clade</taxon>
        <taxon>Chlamydomonadales</taxon>
        <taxon>Tetrabaenaceae</taxon>
        <taxon>Tetrabaena</taxon>
    </lineage>
</organism>
<feature type="compositionally biased region" description="Pro residues" evidence="1">
    <location>
        <begin position="300"/>
        <end position="310"/>
    </location>
</feature>
<evidence type="ECO:0000313" key="4">
    <source>
        <dbReference type="Proteomes" id="UP000236333"/>
    </source>
</evidence>
<keyword evidence="4" id="KW-1185">Reference proteome</keyword>
<dbReference type="PANTHER" id="PTHR31558:SF3">
    <property type="entry name" value="CW14 PROTEIN"/>
    <property type="match status" value="1"/>
</dbReference>
<feature type="region of interest" description="Disordered" evidence="1">
    <location>
        <begin position="286"/>
        <end position="374"/>
    </location>
</feature>
<gene>
    <name evidence="3" type="ORF">TSOC_003257</name>
</gene>
<dbReference type="PANTHER" id="PTHR31558">
    <property type="entry name" value="CW14 PROTEIN"/>
    <property type="match status" value="1"/>
</dbReference>
<dbReference type="Proteomes" id="UP000236333">
    <property type="component" value="Unassembled WGS sequence"/>
</dbReference>
<dbReference type="EMBL" id="PGGS01000068">
    <property type="protein sequence ID" value="PNH10060.1"/>
    <property type="molecule type" value="Genomic_DNA"/>
</dbReference>
<feature type="compositionally biased region" description="Polar residues" evidence="1">
    <location>
        <begin position="50"/>
        <end position="69"/>
    </location>
</feature>
<evidence type="ECO:0000313" key="3">
    <source>
        <dbReference type="EMBL" id="PNH10060.1"/>
    </source>
</evidence>